<dbReference type="InterPro" id="IPR000967">
    <property type="entry name" value="Znf_NFX1"/>
</dbReference>
<dbReference type="InterPro" id="IPR045055">
    <property type="entry name" value="DNA2/NAM7-like"/>
</dbReference>
<evidence type="ECO:0000256" key="5">
    <source>
        <dbReference type="ARBA" id="ARBA00022741"/>
    </source>
</evidence>
<evidence type="ECO:0000256" key="11">
    <source>
        <dbReference type="ARBA" id="ARBA00022859"/>
    </source>
</evidence>
<evidence type="ECO:0000256" key="10">
    <source>
        <dbReference type="ARBA" id="ARBA00022840"/>
    </source>
</evidence>
<keyword evidence="7" id="KW-0378">Hydrolase</keyword>
<feature type="domain" description="RZ-type" evidence="12">
    <location>
        <begin position="885"/>
        <end position="961"/>
    </location>
</feature>
<dbReference type="InterPro" id="IPR041679">
    <property type="entry name" value="DNA2/NAM7-like_C"/>
</dbReference>
<dbReference type="SUPFAM" id="SSF48452">
    <property type="entry name" value="TPR-like"/>
    <property type="match status" value="1"/>
</dbReference>
<dbReference type="PANTHER" id="PTHR10887:SF341">
    <property type="entry name" value="NFX1-TYPE ZINC FINGER-CONTAINING PROTEIN 1"/>
    <property type="match status" value="1"/>
</dbReference>
<dbReference type="SUPFAM" id="SSF52540">
    <property type="entry name" value="P-loop containing nucleoside triphosphate hydrolases"/>
    <property type="match status" value="1"/>
</dbReference>
<evidence type="ECO:0000256" key="6">
    <source>
        <dbReference type="ARBA" id="ARBA00022771"/>
    </source>
</evidence>
<evidence type="ECO:0000256" key="3">
    <source>
        <dbReference type="ARBA" id="ARBA00022723"/>
    </source>
</evidence>
<dbReference type="AlphaFoldDB" id="D8SEC9"/>
<keyword evidence="9" id="KW-0862">Zinc</keyword>
<dbReference type="CDD" id="cd18808">
    <property type="entry name" value="SF1_C_Upf1"/>
    <property type="match status" value="1"/>
</dbReference>
<dbReference type="GO" id="GO:0008270">
    <property type="term" value="F:zinc ion binding"/>
    <property type="evidence" value="ECO:0007669"/>
    <property type="project" value="UniProtKB-KW"/>
</dbReference>
<keyword evidence="8" id="KW-0347">Helicase</keyword>
<dbReference type="Gramene" id="EFJ17269">
    <property type="protein sequence ID" value="EFJ17269"/>
    <property type="gene ID" value="SELMODRAFT_115022"/>
</dbReference>
<dbReference type="PROSITE" id="PS51981">
    <property type="entry name" value="ZF_RZ"/>
    <property type="match status" value="1"/>
</dbReference>
<dbReference type="GO" id="GO:0002376">
    <property type="term" value="P:immune system process"/>
    <property type="evidence" value="ECO:0007669"/>
    <property type="project" value="UniProtKB-KW"/>
</dbReference>
<feature type="non-terminal residue" evidence="13">
    <location>
        <position position="1"/>
    </location>
</feature>
<dbReference type="InterPro" id="IPR027417">
    <property type="entry name" value="P-loop_NTPase"/>
</dbReference>
<evidence type="ECO:0000256" key="1">
    <source>
        <dbReference type="ARBA" id="ARBA00004496"/>
    </source>
</evidence>
<dbReference type="Pfam" id="PF13087">
    <property type="entry name" value="AAA_12"/>
    <property type="match status" value="1"/>
</dbReference>
<dbReference type="GO" id="GO:0003723">
    <property type="term" value="F:RNA binding"/>
    <property type="evidence" value="ECO:0000318"/>
    <property type="project" value="GO_Central"/>
</dbReference>
<dbReference type="OMA" id="CGHNIQA"/>
<organism evidence="14">
    <name type="scientific">Selaginella moellendorffii</name>
    <name type="common">Spikemoss</name>
    <dbReference type="NCBI Taxonomy" id="88036"/>
    <lineage>
        <taxon>Eukaryota</taxon>
        <taxon>Viridiplantae</taxon>
        <taxon>Streptophyta</taxon>
        <taxon>Embryophyta</taxon>
        <taxon>Tracheophyta</taxon>
        <taxon>Lycopodiopsida</taxon>
        <taxon>Selaginellales</taxon>
        <taxon>Selaginellaceae</taxon>
        <taxon>Selaginella</taxon>
    </lineage>
</organism>
<reference evidence="13 14" key="1">
    <citation type="journal article" date="2011" name="Science">
        <title>The Selaginella genome identifies genetic changes associated with the evolution of vascular plants.</title>
        <authorList>
            <person name="Banks J.A."/>
            <person name="Nishiyama T."/>
            <person name="Hasebe M."/>
            <person name="Bowman J.L."/>
            <person name="Gribskov M."/>
            <person name="dePamphilis C."/>
            <person name="Albert V.A."/>
            <person name="Aono N."/>
            <person name="Aoyama T."/>
            <person name="Ambrose B.A."/>
            <person name="Ashton N.W."/>
            <person name="Axtell M.J."/>
            <person name="Barker E."/>
            <person name="Barker M.S."/>
            <person name="Bennetzen J.L."/>
            <person name="Bonawitz N.D."/>
            <person name="Chapple C."/>
            <person name="Cheng C."/>
            <person name="Correa L.G."/>
            <person name="Dacre M."/>
            <person name="DeBarry J."/>
            <person name="Dreyer I."/>
            <person name="Elias M."/>
            <person name="Engstrom E.M."/>
            <person name="Estelle M."/>
            <person name="Feng L."/>
            <person name="Finet C."/>
            <person name="Floyd S.K."/>
            <person name="Frommer W.B."/>
            <person name="Fujita T."/>
            <person name="Gramzow L."/>
            <person name="Gutensohn M."/>
            <person name="Harholt J."/>
            <person name="Hattori M."/>
            <person name="Heyl A."/>
            <person name="Hirai T."/>
            <person name="Hiwatashi Y."/>
            <person name="Ishikawa M."/>
            <person name="Iwata M."/>
            <person name="Karol K.G."/>
            <person name="Koehler B."/>
            <person name="Kolukisaoglu U."/>
            <person name="Kubo M."/>
            <person name="Kurata T."/>
            <person name="Lalonde S."/>
            <person name="Li K."/>
            <person name="Li Y."/>
            <person name="Litt A."/>
            <person name="Lyons E."/>
            <person name="Manning G."/>
            <person name="Maruyama T."/>
            <person name="Michael T.P."/>
            <person name="Mikami K."/>
            <person name="Miyazaki S."/>
            <person name="Morinaga S."/>
            <person name="Murata T."/>
            <person name="Mueller-Roeber B."/>
            <person name="Nelson D.R."/>
            <person name="Obara M."/>
            <person name="Oguri Y."/>
            <person name="Olmstead R.G."/>
            <person name="Onodera N."/>
            <person name="Petersen B.L."/>
            <person name="Pils B."/>
            <person name="Prigge M."/>
            <person name="Rensing S.A."/>
            <person name="Riano-Pachon D.M."/>
            <person name="Roberts A.W."/>
            <person name="Sato Y."/>
            <person name="Scheller H.V."/>
            <person name="Schulz B."/>
            <person name="Schulz C."/>
            <person name="Shakirov E.V."/>
            <person name="Shibagaki N."/>
            <person name="Shinohara N."/>
            <person name="Shippen D.E."/>
            <person name="Soerensen I."/>
            <person name="Sotooka R."/>
            <person name="Sugimoto N."/>
            <person name="Sugita M."/>
            <person name="Sumikawa N."/>
            <person name="Tanurdzic M."/>
            <person name="Theissen G."/>
            <person name="Ulvskov P."/>
            <person name="Wakazuki S."/>
            <person name="Weng J.K."/>
            <person name="Willats W.W."/>
            <person name="Wipf D."/>
            <person name="Wolf P.G."/>
            <person name="Yang L."/>
            <person name="Zimmer A.D."/>
            <person name="Zhu Q."/>
            <person name="Mitros T."/>
            <person name="Hellsten U."/>
            <person name="Loque D."/>
            <person name="Otillar R."/>
            <person name="Salamov A."/>
            <person name="Schmutz J."/>
            <person name="Shapiro H."/>
            <person name="Lindquist E."/>
            <person name="Lucas S."/>
            <person name="Rokhsar D."/>
            <person name="Grigoriev I.V."/>
        </authorList>
    </citation>
    <scope>NUCLEOTIDE SEQUENCE [LARGE SCALE GENOMIC DNA]</scope>
</reference>
<dbReference type="GO" id="GO:0016787">
    <property type="term" value="F:hydrolase activity"/>
    <property type="evidence" value="ECO:0007669"/>
    <property type="project" value="UniProtKB-KW"/>
</dbReference>
<name>D8SEC9_SELML</name>
<gene>
    <name evidence="13" type="ORF">SELMODRAFT_115022</name>
</gene>
<dbReference type="GO" id="GO:0005694">
    <property type="term" value="C:chromosome"/>
    <property type="evidence" value="ECO:0007669"/>
    <property type="project" value="UniProtKB-ARBA"/>
</dbReference>
<proteinExistence type="predicted"/>
<dbReference type="Gene3D" id="1.25.40.10">
    <property type="entry name" value="Tetratricopeptide repeat domain"/>
    <property type="match status" value="1"/>
</dbReference>
<evidence type="ECO:0000259" key="12">
    <source>
        <dbReference type="PROSITE" id="PS51981"/>
    </source>
</evidence>
<dbReference type="PANTHER" id="PTHR10887">
    <property type="entry name" value="DNA2/NAM7 HELICASE FAMILY"/>
    <property type="match status" value="1"/>
</dbReference>
<dbReference type="KEGG" id="smo:SELMODRAFT_115022"/>
<dbReference type="GO" id="GO:0004386">
    <property type="term" value="F:helicase activity"/>
    <property type="evidence" value="ECO:0007669"/>
    <property type="project" value="UniProtKB-KW"/>
</dbReference>
<dbReference type="Pfam" id="PF20173">
    <property type="entry name" value="ZnF_RZ-type"/>
    <property type="match status" value="1"/>
</dbReference>
<keyword evidence="4" id="KW-0677">Repeat</keyword>
<dbReference type="SMART" id="SM00438">
    <property type="entry name" value="ZnF_NFX"/>
    <property type="match status" value="5"/>
</dbReference>
<evidence type="ECO:0000256" key="4">
    <source>
        <dbReference type="ARBA" id="ARBA00022737"/>
    </source>
</evidence>
<keyword evidence="6" id="KW-0863">Zinc-finger</keyword>
<keyword evidence="10" id="KW-0067">ATP-binding</keyword>
<protein>
    <recommendedName>
        <fullName evidence="12">RZ-type domain-containing protein</fullName>
    </recommendedName>
</protein>
<dbReference type="Pfam" id="PF13086">
    <property type="entry name" value="AAA_11"/>
    <property type="match status" value="1"/>
</dbReference>
<evidence type="ECO:0000313" key="14">
    <source>
        <dbReference type="Proteomes" id="UP000001514"/>
    </source>
</evidence>
<dbReference type="GO" id="GO:0005524">
    <property type="term" value="F:ATP binding"/>
    <property type="evidence" value="ECO:0007669"/>
    <property type="project" value="UniProtKB-KW"/>
</dbReference>
<dbReference type="EMBL" id="GL377615">
    <property type="protein sequence ID" value="EFJ17269.1"/>
    <property type="molecule type" value="Genomic_DNA"/>
</dbReference>
<evidence type="ECO:0000256" key="7">
    <source>
        <dbReference type="ARBA" id="ARBA00022801"/>
    </source>
</evidence>
<keyword evidence="5" id="KW-0547">Nucleotide-binding</keyword>
<dbReference type="HOGENOM" id="CLU_001490_0_0_1"/>
<evidence type="ECO:0000256" key="9">
    <source>
        <dbReference type="ARBA" id="ARBA00022833"/>
    </source>
</evidence>
<dbReference type="STRING" id="88036.D8SEC9"/>
<dbReference type="InterPro" id="IPR046439">
    <property type="entry name" value="ZF_RZ_dom"/>
</dbReference>
<dbReference type="Proteomes" id="UP000001514">
    <property type="component" value="Unassembled WGS sequence"/>
</dbReference>
<dbReference type="InterPro" id="IPR041677">
    <property type="entry name" value="DNA2/NAM7_AAA_11"/>
</dbReference>
<dbReference type="InterPro" id="IPR011990">
    <property type="entry name" value="TPR-like_helical_dom_sf"/>
</dbReference>
<dbReference type="Gene3D" id="3.40.50.300">
    <property type="entry name" value="P-loop containing nucleotide triphosphate hydrolases"/>
    <property type="match status" value="2"/>
</dbReference>
<accession>D8SEC9</accession>
<keyword evidence="11" id="KW-0391">Immunity</keyword>
<sequence>DVWSLPLRERKRLHEYWLDEIHANAQKELTRFKQEYEAACIECKAADSEVQLSLLRRAKVIGMTTTAAARLHDILVALKPEIVVVEEAAEVLESHILACISPYTKHLILIGDHLQLRPSVATFRLAQRHKLDVSMFERLVQSGVEHTILKTQRRMKPCIAKLISSIYPQLRNHPSVLEYEDVKGVKSSLFFLDHNAPEEAGHEAGSKVNLAEAKLVVELCSYLLKQEAYAPGDITILTMYKGQVQEISRRLKDRFHWMPRVSSVDDFQGEENDIILLSLVRSNLVPGKEDEGTIGFLKTGNRVCVALSRARKGLYIFGNAQLLALKSPLWKGILHGLHQDGLMGSKLVLCCQNHPGVETSVQHPEDFLQVGDGGCSRPCEYQLECGHACPRRCHPESHDTFICPKMCLKPYDGCTHRCVKSCHGREDPACPPCKEPVLKTLPTCGHEQSVPCSTDPAKLTCRSPCKKLLSCGHACPEPCGLPCAKSCRQVVHKELPCGHATKMMCPQDPRTFSCLKPCRDILPDCEHRCEGTCGKCKQGTEHIPCQRPCKRDLFCGHQCKARCSASCPPCSEPCQKRCLHSRCAAICGAPCKQCLEPCSWNCRHFSCTLLCCEICQRPRCDRPCTKRLVCGHPCIGLCGEPCPSACRVCQPGTFDAITQLTLEECESSDRFVELLDCGHIFEVTGLDQWMDMDDSAETSSKAIVLNPACKTPVRKSFRYANVVKKKLHQIELVKMKVYGHEQTRAGMAMLSRKEYRQAFQIFAEVIKNQPGNFEAHLGMAQALCGLKEFGYAVTHLRFIAKRSSLAADIRSLPVPRLKRPYTPVPSSLDLSFVAAPSRSLTIQALIQWGSALTSLTEFSDAVRLCEIVLKHDSTNGSAKRLKEMAEKRLTHQVVEAVSAEFSARGHWYQCPNGHVYVVGECGGPMQTSQCPDCGSIIGGEHHQSAAGNTHSTIDGSDHALYSDHTGIGNLRI</sequence>
<dbReference type="GO" id="GO:0005737">
    <property type="term" value="C:cytoplasm"/>
    <property type="evidence" value="ECO:0007669"/>
    <property type="project" value="UniProtKB-SubCell"/>
</dbReference>
<dbReference type="InParanoid" id="D8SEC9"/>
<dbReference type="InterPro" id="IPR047187">
    <property type="entry name" value="SF1_C_Upf1"/>
</dbReference>
<evidence type="ECO:0000313" key="13">
    <source>
        <dbReference type="EMBL" id="EFJ17269.1"/>
    </source>
</evidence>
<dbReference type="GO" id="GO:0031380">
    <property type="term" value="C:nuclear RNA-directed RNA polymerase complex"/>
    <property type="evidence" value="ECO:0000318"/>
    <property type="project" value="GO_Central"/>
</dbReference>
<dbReference type="FunFam" id="3.40.50.300:FF:000326">
    <property type="entry name" value="P-loop containing nucleoside triphosphate hydrolase"/>
    <property type="match status" value="1"/>
</dbReference>
<keyword evidence="14" id="KW-1185">Reference proteome</keyword>
<keyword evidence="2" id="KW-0963">Cytoplasm</keyword>
<dbReference type="eggNOG" id="KOG1807">
    <property type="taxonomic scope" value="Eukaryota"/>
</dbReference>
<dbReference type="GO" id="GO:0031048">
    <property type="term" value="P:regulatory ncRNA-mediated heterochromatin formation"/>
    <property type="evidence" value="ECO:0000318"/>
    <property type="project" value="GO_Central"/>
</dbReference>
<comment type="subcellular location">
    <subcellularLocation>
        <location evidence="1">Cytoplasm</location>
    </subcellularLocation>
</comment>
<evidence type="ECO:0000256" key="8">
    <source>
        <dbReference type="ARBA" id="ARBA00022806"/>
    </source>
</evidence>
<keyword evidence="3" id="KW-0479">Metal-binding</keyword>
<evidence type="ECO:0000256" key="2">
    <source>
        <dbReference type="ARBA" id="ARBA00022490"/>
    </source>
</evidence>